<reference evidence="1 2" key="1">
    <citation type="submission" date="2024-06" db="EMBL/GenBank/DDBJ databases">
        <title>Novosphingobium rhizovicinus M1R2S20.</title>
        <authorList>
            <person name="Sun J.-Q."/>
        </authorList>
    </citation>
    <scope>NUCLEOTIDE SEQUENCE [LARGE SCALE GENOMIC DNA]</scope>
    <source>
        <strain evidence="1 2">M1R2S20</strain>
    </source>
</reference>
<proteinExistence type="predicted"/>
<keyword evidence="2" id="KW-1185">Reference proteome</keyword>
<dbReference type="RefSeq" id="WP_367774024.1">
    <property type="nucleotide sequence ID" value="NZ_JBFNXR010000048.1"/>
</dbReference>
<protein>
    <submittedName>
        <fullName evidence="1">Uncharacterized protein</fullName>
    </submittedName>
</protein>
<accession>A0ABV3RCR1</accession>
<evidence type="ECO:0000313" key="2">
    <source>
        <dbReference type="Proteomes" id="UP001556118"/>
    </source>
</evidence>
<comment type="caution">
    <text evidence="1">The sequence shown here is derived from an EMBL/GenBank/DDBJ whole genome shotgun (WGS) entry which is preliminary data.</text>
</comment>
<sequence>MRHSHRFTAEIDENATLAHRIVTEGARAALNICLRDCEVKALEDAARGYLATDGDDDGDFAFVLAKHFDEPEGYGLPDEGWRGSHVASTWGMGA</sequence>
<name>A0ABV3RCR1_9SPHN</name>
<gene>
    <name evidence="1" type="ORF">ABUH87_12150</name>
</gene>
<evidence type="ECO:0000313" key="1">
    <source>
        <dbReference type="EMBL" id="MEW9855891.1"/>
    </source>
</evidence>
<organism evidence="1 2">
    <name type="scientific">Novosphingobium rhizovicinum</name>
    <dbReference type="NCBI Taxonomy" id="3228928"/>
    <lineage>
        <taxon>Bacteria</taxon>
        <taxon>Pseudomonadati</taxon>
        <taxon>Pseudomonadota</taxon>
        <taxon>Alphaproteobacteria</taxon>
        <taxon>Sphingomonadales</taxon>
        <taxon>Sphingomonadaceae</taxon>
        <taxon>Novosphingobium</taxon>
    </lineage>
</organism>
<dbReference type="Proteomes" id="UP001556118">
    <property type="component" value="Unassembled WGS sequence"/>
</dbReference>
<dbReference type="EMBL" id="JBFNXR010000048">
    <property type="protein sequence ID" value="MEW9855891.1"/>
    <property type="molecule type" value="Genomic_DNA"/>
</dbReference>